<comment type="caution">
    <text evidence="6">The sequence shown here is derived from an EMBL/GenBank/DDBJ whole genome shotgun (WGS) entry which is preliminary data.</text>
</comment>
<dbReference type="SUPFAM" id="SSF48403">
    <property type="entry name" value="Ankyrin repeat"/>
    <property type="match status" value="1"/>
</dbReference>
<name>A0AAE8SVA5_9PEZI</name>
<evidence type="ECO:0000259" key="5">
    <source>
        <dbReference type="PROSITE" id="PS50837"/>
    </source>
</evidence>
<sequence length="1272" mass="139470">MAVKTLRVLGEERVGKKTLIGSLIYKCGLELPQLEKLERNGIRDLDAIVPFYEKAGITPCFYAPSGQLVVEKTATPDILLWVVDATDADKGSVSSQKLAAALSDGTVQPREKLLILVNKMDLINWSESTFREIVHTFNAVGAIPEKTYVIPISGLQGDNILGSPEQPSWALVYAHEDDSNYGAFLRSVIGVTFLGTPHRGSDVANLGSIVGSIINISVMTASAGMRPGIIRTDLLDGLNHDSPALQDLILSAKHRLKNIAVVTFYETEPMLPRSSLVVDFKSSILGIDNEDVNPLFADHRDICRFSGETQNYKAVSRAIRRIALRSQIEREPLKRASTRSSDRTLGEIEKSCMALFSVFDVADYRRMLPKPVKAACQWVLNHPVFVSWLKKAENALLWLMGPPGCGKTMLSLSLVQDFEDGSVPQVPRDVLIYFCDNKINKQKDGKAILIGLIFQMVRRHRSMVRHVRKAFEIRGSSMIRSFSALWDIFLEIVKDPKSGTFYIILDALDECEEVTCRQLLESIYTSVSAPVDSGGIGGRVKFLMTSRPLRGQSYFENNAAVVEQKIFIHNNQPGYNEGLQTFIQQRINDISVKRNCPDEVKEFLLQVLYSKADQTFLWIHMVLASLESSLLASVKEFRDIIARTPPDLETIYLDFLNAIPPDHRDTALHLLRLILASSRPLSLDEINISFTINASHIDTEDVLRDRQIDMAHTLQGILGPLVRVSESKVSLVHLSAKDFLLRTDHVQDGAFPAMRAINAEDCALQMASACVRYLMLEDLSQDLFTGEDSSNQSSSGPSSPSGASSPVGSFTGGFFDEEGLDLGADRLFREPGVPDTQTSQLLASKHGFFSYASLHWTEHFALCEASAPVELREAAKTLLDVSSGACRNWLYFYHADAATAMDGDPTSFDSVTLAAYFNLHETLVDLLGSQESSQATKNQALFWASRNGHSRIVTELLGAGADPAIQGPELQTPLTAAAEQGHLSCVAALLVDSRTDVNMRGRGGGSALSFACANGHEDIVRSLLSRKDCEANAPDSSGATPLFRASGGGNMSIISRLAKHPGVDINHRDKKGRTAVSWVAGDGMEEVLKRLLKLRGIDANLKDNTGRSPLSWAAGNGCAATVEVLLENKKVDKKTLDRDNRNPISWASAGGHANALRMLLKHGCPGIQDEDVDGWTPLAWAIQTDSPGVVEALLSTEKIELEGRDRDGRTALFWAVVYGHAPVVKVLLREGADPETETYSGKTAVSVAESAGRNDLLNELLFYVNRKKIKIG</sequence>
<dbReference type="Gene3D" id="1.25.40.20">
    <property type="entry name" value="Ankyrin repeat-containing domain"/>
    <property type="match status" value="1"/>
</dbReference>
<feature type="domain" description="NACHT" evidence="5">
    <location>
        <begin position="395"/>
        <end position="548"/>
    </location>
</feature>
<reference evidence="6" key="1">
    <citation type="submission" date="2018-03" db="EMBL/GenBank/DDBJ databases">
        <authorList>
            <person name="Guldener U."/>
        </authorList>
    </citation>
    <scope>NUCLEOTIDE SEQUENCE</scope>
</reference>
<keyword evidence="2 3" id="KW-0040">ANK repeat</keyword>
<dbReference type="InterPro" id="IPR036770">
    <property type="entry name" value="Ankyrin_rpt-contain_sf"/>
</dbReference>
<feature type="repeat" description="ANK" evidence="3">
    <location>
        <begin position="1037"/>
        <end position="1070"/>
    </location>
</feature>
<evidence type="ECO:0000313" key="6">
    <source>
        <dbReference type="EMBL" id="SPO02536.1"/>
    </source>
</evidence>
<dbReference type="InterPro" id="IPR027417">
    <property type="entry name" value="P-loop_NTPase"/>
</dbReference>
<organism evidence="6 7">
    <name type="scientific">Cephalotrichum gorgonifer</name>
    <dbReference type="NCBI Taxonomy" id="2041049"/>
    <lineage>
        <taxon>Eukaryota</taxon>
        <taxon>Fungi</taxon>
        <taxon>Dikarya</taxon>
        <taxon>Ascomycota</taxon>
        <taxon>Pezizomycotina</taxon>
        <taxon>Sordariomycetes</taxon>
        <taxon>Hypocreomycetidae</taxon>
        <taxon>Microascales</taxon>
        <taxon>Microascaceae</taxon>
        <taxon>Cephalotrichum</taxon>
    </lineage>
</organism>
<feature type="region of interest" description="Disordered" evidence="4">
    <location>
        <begin position="785"/>
        <end position="806"/>
    </location>
</feature>
<dbReference type="Gene3D" id="3.40.50.300">
    <property type="entry name" value="P-loop containing nucleotide triphosphate hydrolases"/>
    <property type="match status" value="2"/>
</dbReference>
<dbReference type="PROSITE" id="PS50088">
    <property type="entry name" value="ANK_REPEAT"/>
    <property type="match status" value="3"/>
</dbReference>
<evidence type="ECO:0000256" key="1">
    <source>
        <dbReference type="ARBA" id="ARBA00022737"/>
    </source>
</evidence>
<feature type="repeat" description="ANK" evidence="3">
    <location>
        <begin position="969"/>
        <end position="1002"/>
    </location>
</feature>
<evidence type="ECO:0000313" key="7">
    <source>
        <dbReference type="Proteomes" id="UP001187682"/>
    </source>
</evidence>
<dbReference type="PANTHER" id="PTHR24173:SF74">
    <property type="entry name" value="ANKYRIN REPEAT DOMAIN-CONTAINING PROTEIN 16"/>
    <property type="match status" value="1"/>
</dbReference>
<proteinExistence type="predicted"/>
<dbReference type="EMBL" id="ONZQ02000006">
    <property type="protein sequence ID" value="SPO02536.1"/>
    <property type="molecule type" value="Genomic_DNA"/>
</dbReference>
<evidence type="ECO:0000256" key="2">
    <source>
        <dbReference type="ARBA" id="ARBA00023043"/>
    </source>
</evidence>
<dbReference type="InterPro" id="IPR002110">
    <property type="entry name" value="Ankyrin_rpt"/>
</dbReference>
<dbReference type="AlphaFoldDB" id="A0AAE8SVA5"/>
<keyword evidence="7" id="KW-1185">Reference proteome</keyword>
<dbReference type="Pfam" id="PF12796">
    <property type="entry name" value="Ank_2"/>
    <property type="match status" value="3"/>
</dbReference>
<dbReference type="SMART" id="SM00248">
    <property type="entry name" value="ANK"/>
    <property type="match status" value="10"/>
</dbReference>
<accession>A0AAE8SVA5</accession>
<dbReference type="PANTHER" id="PTHR24173">
    <property type="entry name" value="ANKYRIN REPEAT CONTAINING"/>
    <property type="match status" value="1"/>
</dbReference>
<dbReference type="Pfam" id="PF24883">
    <property type="entry name" value="NPHP3_N"/>
    <property type="match status" value="1"/>
</dbReference>
<feature type="repeat" description="ANK" evidence="3">
    <location>
        <begin position="1207"/>
        <end position="1239"/>
    </location>
</feature>
<feature type="compositionally biased region" description="Low complexity" evidence="4">
    <location>
        <begin position="789"/>
        <end position="806"/>
    </location>
</feature>
<dbReference type="InterPro" id="IPR056884">
    <property type="entry name" value="NPHP3-like_N"/>
</dbReference>
<dbReference type="PROSITE" id="PS50297">
    <property type="entry name" value="ANK_REP_REGION"/>
    <property type="match status" value="1"/>
</dbReference>
<gene>
    <name evidence="6" type="ORF">DNG_05209</name>
</gene>
<evidence type="ECO:0000256" key="3">
    <source>
        <dbReference type="PROSITE-ProRule" id="PRU00023"/>
    </source>
</evidence>
<dbReference type="Proteomes" id="UP001187682">
    <property type="component" value="Unassembled WGS sequence"/>
</dbReference>
<dbReference type="PROSITE" id="PS50837">
    <property type="entry name" value="NACHT"/>
    <property type="match status" value="1"/>
</dbReference>
<protein>
    <recommendedName>
        <fullName evidence="5">NACHT domain-containing protein</fullName>
    </recommendedName>
</protein>
<keyword evidence="1" id="KW-0677">Repeat</keyword>
<dbReference type="InterPro" id="IPR007111">
    <property type="entry name" value="NACHT_NTPase"/>
</dbReference>
<evidence type="ECO:0000256" key="4">
    <source>
        <dbReference type="SAM" id="MobiDB-lite"/>
    </source>
</evidence>
<dbReference type="SUPFAM" id="SSF52540">
    <property type="entry name" value="P-loop containing nucleoside triphosphate hydrolases"/>
    <property type="match status" value="2"/>
</dbReference>